<evidence type="ECO:0000256" key="1">
    <source>
        <dbReference type="ARBA" id="ARBA00012528"/>
    </source>
</evidence>
<dbReference type="InterPro" id="IPR000160">
    <property type="entry name" value="GGDEF_dom"/>
</dbReference>
<dbReference type="Proteomes" id="UP000464751">
    <property type="component" value="Chromosome"/>
</dbReference>
<dbReference type="PANTHER" id="PTHR45138:SF9">
    <property type="entry name" value="DIGUANYLATE CYCLASE DGCM-RELATED"/>
    <property type="match status" value="1"/>
</dbReference>
<comment type="catalytic activity">
    <reaction evidence="2">
        <text>2 GTP = 3',3'-c-di-GMP + 2 diphosphate</text>
        <dbReference type="Rhea" id="RHEA:24898"/>
        <dbReference type="ChEBI" id="CHEBI:33019"/>
        <dbReference type="ChEBI" id="CHEBI:37565"/>
        <dbReference type="ChEBI" id="CHEBI:58805"/>
        <dbReference type="EC" id="2.7.7.65"/>
    </reaction>
</comment>
<feature type="domain" description="GGDEF" evidence="5">
    <location>
        <begin position="423"/>
        <end position="558"/>
    </location>
</feature>
<dbReference type="CDD" id="cd12915">
    <property type="entry name" value="PDC2_DGC_like"/>
    <property type="match status" value="1"/>
</dbReference>
<protein>
    <recommendedName>
        <fullName evidence="1">diguanylate cyclase</fullName>
        <ecNumber evidence="1">2.7.7.65</ecNumber>
    </recommendedName>
</protein>
<sequence length="581" mass="62143">MKRHAQVRQGARTVSLRVRLGVLAAIVMTLVIAERTYSIVRLERDNVAAAERHVFELTERGVGHYENGLTAVRTMLVTLASDTRMTTEDAFSIPRDANVPASTPDPGLTPAAPELCDRLHHVLEVTPVAASLAVIAGNGIVRCGTAPNAAGLDVSNRDHFKIAMRGIPTIETVSRSLVTGAPSIYADHPLVGPSGRIIGVLVARVDIEELFPRGLVDELGLGAEMMIIDPSGAVMINYPDDPALIGQNLHQEDFVARAMSRTSGTVTANGTDGVRRIYAFSRLPGGNMHLIVGVDERTILAPIERATFQAGLTLLLASLLIVIGLWIAGERLIVTPVKTLADRLVRFGRGEDVQSDRSPALVVEMQPLAIAFESMAEELMRRESALRSANRRLSSLASLDPLTGIANRRSFDAVAALQWGTAPQLALAILDIDHFKRFNDRYGHQEGDHCLQSLAQALAATVRGTDIVARIGGEEFAVLMPGAPLGAAADVAERLRKAVERAAIAHSGAPEGIVTVSIGCASCRPSPQLTLSDLFVAADRALYAAKHAGRNTVRCTVNVQPQDETTPIIAAPEEIRKQGQG</sequence>
<name>A0A6P1YMV1_9HYPH</name>
<dbReference type="InterPro" id="IPR050469">
    <property type="entry name" value="Diguanylate_Cyclase"/>
</dbReference>
<dbReference type="PROSITE" id="PS50887">
    <property type="entry name" value="GGDEF"/>
    <property type="match status" value="1"/>
</dbReference>
<evidence type="ECO:0000259" key="5">
    <source>
        <dbReference type="PROSITE" id="PS50887"/>
    </source>
</evidence>
<dbReference type="CDD" id="cd01949">
    <property type="entry name" value="GGDEF"/>
    <property type="match status" value="1"/>
</dbReference>
<dbReference type="SUPFAM" id="SSF103190">
    <property type="entry name" value="Sensory domain-like"/>
    <property type="match status" value="1"/>
</dbReference>
<dbReference type="FunFam" id="3.30.70.270:FF:000001">
    <property type="entry name" value="Diguanylate cyclase domain protein"/>
    <property type="match status" value="1"/>
</dbReference>
<reference evidence="6 7" key="1">
    <citation type="submission" date="2020-02" db="EMBL/GenBank/DDBJ databases">
        <authorList>
            <person name="Li G."/>
        </authorList>
    </citation>
    <scope>NUCLEOTIDE SEQUENCE [LARGE SCALE GENOMIC DNA]</scope>
    <source>
        <strain evidence="6 7">DSM 102029</strain>
    </source>
</reference>
<dbReference type="PANTHER" id="PTHR45138">
    <property type="entry name" value="REGULATORY COMPONENTS OF SENSORY TRANSDUCTION SYSTEM"/>
    <property type="match status" value="1"/>
</dbReference>
<evidence type="ECO:0000313" key="7">
    <source>
        <dbReference type="Proteomes" id="UP000464751"/>
    </source>
</evidence>
<dbReference type="KEGG" id="apra:G3A50_10190"/>
<dbReference type="CDD" id="cd12914">
    <property type="entry name" value="PDC1_DGC_like"/>
    <property type="match status" value="1"/>
</dbReference>
<keyword evidence="3" id="KW-0812">Transmembrane</keyword>
<dbReference type="RefSeq" id="WP_163075187.1">
    <property type="nucleotide sequence ID" value="NZ_CP048630.1"/>
</dbReference>
<dbReference type="InterPro" id="IPR029151">
    <property type="entry name" value="Sensor-like_sf"/>
</dbReference>
<dbReference type="InterPro" id="IPR043128">
    <property type="entry name" value="Rev_trsase/Diguanyl_cyclase"/>
</dbReference>
<dbReference type="InterPro" id="IPR003660">
    <property type="entry name" value="HAMP_dom"/>
</dbReference>
<evidence type="ECO:0000259" key="4">
    <source>
        <dbReference type="PROSITE" id="PS50885"/>
    </source>
</evidence>
<keyword evidence="3" id="KW-0472">Membrane</keyword>
<evidence type="ECO:0000256" key="2">
    <source>
        <dbReference type="ARBA" id="ARBA00034247"/>
    </source>
</evidence>
<dbReference type="Gene3D" id="3.30.450.20">
    <property type="entry name" value="PAS domain"/>
    <property type="match status" value="2"/>
</dbReference>
<gene>
    <name evidence="6" type="ORF">G3A50_10190</name>
</gene>
<dbReference type="GO" id="GO:1902201">
    <property type="term" value="P:negative regulation of bacterial-type flagellum-dependent cell motility"/>
    <property type="evidence" value="ECO:0007669"/>
    <property type="project" value="TreeGrafter"/>
</dbReference>
<dbReference type="EC" id="2.7.7.65" evidence="1"/>
<dbReference type="GO" id="GO:0052621">
    <property type="term" value="F:diguanylate cyclase activity"/>
    <property type="evidence" value="ECO:0007669"/>
    <property type="project" value="UniProtKB-EC"/>
</dbReference>
<dbReference type="InterPro" id="IPR029787">
    <property type="entry name" value="Nucleotide_cyclase"/>
</dbReference>
<dbReference type="GO" id="GO:0007165">
    <property type="term" value="P:signal transduction"/>
    <property type="evidence" value="ECO:0007669"/>
    <property type="project" value="InterPro"/>
</dbReference>
<dbReference type="NCBIfam" id="TIGR00254">
    <property type="entry name" value="GGDEF"/>
    <property type="match status" value="1"/>
</dbReference>
<proteinExistence type="predicted"/>
<dbReference type="Pfam" id="PF00990">
    <property type="entry name" value="GGDEF"/>
    <property type="match status" value="1"/>
</dbReference>
<dbReference type="GO" id="GO:0005886">
    <property type="term" value="C:plasma membrane"/>
    <property type="evidence" value="ECO:0007669"/>
    <property type="project" value="TreeGrafter"/>
</dbReference>
<feature type="transmembrane region" description="Helical" evidence="3">
    <location>
        <begin position="308"/>
        <end position="328"/>
    </location>
</feature>
<evidence type="ECO:0000313" key="6">
    <source>
        <dbReference type="EMBL" id="QIB34041.1"/>
    </source>
</evidence>
<organism evidence="6 7">
    <name type="scientific">Ancylobacter pratisalsi</name>
    <dbReference type="NCBI Taxonomy" id="1745854"/>
    <lineage>
        <taxon>Bacteria</taxon>
        <taxon>Pseudomonadati</taxon>
        <taxon>Pseudomonadota</taxon>
        <taxon>Alphaproteobacteria</taxon>
        <taxon>Hyphomicrobiales</taxon>
        <taxon>Xanthobacteraceae</taxon>
        <taxon>Ancylobacter</taxon>
    </lineage>
</organism>
<dbReference type="PROSITE" id="PS50885">
    <property type="entry name" value="HAMP"/>
    <property type="match status" value="1"/>
</dbReference>
<keyword evidence="3" id="KW-1133">Transmembrane helix</keyword>
<dbReference type="GO" id="GO:0043709">
    <property type="term" value="P:cell adhesion involved in single-species biofilm formation"/>
    <property type="evidence" value="ECO:0007669"/>
    <property type="project" value="TreeGrafter"/>
</dbReference>
<keyword evidence="7" id="KW-1185">Reference proteome</keyword>
<accession>A0A6P1YMV1</accession>
<dbReference type="SMART" id="SM00267">
    <property type="entry name" value="GGDEF"/>
    <property type="match status" value="1"/>
</dbReference>
<dbReference type="SUPFAM" id="SSF55073">
    <property type="entry name" value="Nucleotide cyclase"/>
    <property type="match status" value="1"/>
</dbReference>
<dbReference type="AlphaFoldDB" id="A0A6P1YMV1"/>
<evidence type="ECO:0000256" key="3">
    <source>
        <dbReference type="SAM" id="Phobius"/>
    </source>
</evidence>
<dbReference type="EMBL" id="CP048630">
    <property type="protein sequence ID" value="QIB34041.1"/>
    <property type="molecule type" value="Genomic_DNA"/>
</dbReference>
<feature type="domain" description="HAMP" evidence="4">
    <location>
        <begin position="331"/>
        <end position="384"/>
    </location>
</feature>
<dbReference type="Gene3D" id="3.30.70.270">
    <property type="match status" value="1"/>
</dbReference>